<protein>
    <submittedName>
        <fullName evidence="1">Crotonobetainyl-CoA:carnitine CoA-transferase CaiB-like acyl-CoA transferase</fullName>
    </submittedName>
</protein>
<name>A0A7W8V5E6_PARAM</name>
<proteinExistence type="predicted"/>
<organism evidence="1 2">
    <name type="scientific">Paraburkholderia atlantica</name>
    <dbReference type="NCBI Taxonomy" id="2654982"/>
    <lineage>
        <taxon>Bacteria</taxon>
        <taxon>Pseudomonadati</taxon>
        <taxon>Pseudomonadota</taxon>
        <taxon>Betaproteobacteria</taxon>
        <taxon>Burkholderiales</taxon>
        <taxon>Burkholderiaceae</taxon>
        <taxon>Paraburkholderia</taxon>
    </lineage>
</organism>
<keyword evidence="1" id="KW-0808">Transferase</keyword>
<dbReference type="EMBL" id="JACHDD010000003">
    <property type="protein sequence ID" value="MBB5423505.1"/>
    <property type="molecule type" value="Genomic_DNA"/>
</dbReference>
<reference evidence="1 2" key="1">
    <citation type="submission" date="2020-08" db="EMBL/GenBank/DDBJ databases">
        <title>Genomic Encyclopedia of Type Strains, Phase IV (KMG-V): Genome sequencing to study the core and pangenomes of soil and plant-associated prokaryotes.</title>
        <authorList>
            <person name="Whitman W."/>
        </authorList>
    </citation>
    <scope>NUCLEOTIDE SEQUENCE [LARGE SCALE GENOMIC DNA]</scope>
    <source>
        <strain evidence="1 2">JPY158</strain>
    </source>
</reference>
<sequence length="380" mass="40610">MGPLAGVRIVELAGIGPGPMAAMLLADLGATVLRIERRQPVKLGIERPLRYNLLLRNRKTIALDLKDPEAVELVLSLVERADALIEGFRPGVTERLGLGPQVCLERNPKLAYGRITGWGQEGPLAQYAGHDLNYIAITGVLNAIGRCDQPPSIPLNLIGDYAGGSLYLAMGLLSAILHARNGGAGQVVDAAIVDGTANLATTFFGMQAAGIWRDGRGTNITDSGSHFYDVYECADGKWITVGPIEDKFYVELLRLLDIDPQTLGTQLDASNWPAARALFALKFKSRTREQWSSLLEHTDACFAPVLSWTEAPAHAHLKARGTFIEVDGIVQPAPAPRFSATVPAKPTAPEAPDASTVDAALAAWLDPGRIGELKEAGTLA</sequence>
<dbReference type="PANTHER" id="PTHR48228">
    <property type="entry name" value="SUCCINYL-COA--D-CITRAMALATE COA-TRANSFERASE"/>
    <property type="match status" value="1"/>
</dbReference>
<dbReference type="Pfam" id="PF02515">
    <property type="entry name" value="CoA_transf_3"/>
    <property type="match status" value="1"/>
</dbReference>
<keyword evidence="2" id="KW-1185">Reference proteome</keyword>
<accession>A0A7W8V5E6</accession>
<gene>
    <name evidence="1" type="ORF">HDG40_001649</name>
</gene>
<dbReference type="AlphaFoldDB" id="A0A7W8V5E6"/>
<dbReference type="GO" id="GO:0016740">
    <property type="term" value="F:transferase activity"/>
    <property type="evidence" value="ECO:0007669"/>
    <property type="project" value="UniProtKB-KW"/>
</dbReference>
<evidence type="ECO:0000313" key="2">
    <source>
        <dbReference type="Proteomes" id="UP000592780"/>
    </source>
</evidence>
<dbReference type="Proteomes" id="UP000592780">
    <property type="component" value="Unassembled WGS sequence"/>
</dbReference>
<dbReference type="PANTHER" id="PTHR48228:SF5">
    <property type="entry name" value="ALPHA-METHYLACYL-COA RACEMASE"/>
    <property type="match status" value="1"/>
</dbReference>
<dbReference type="Gene3D" id="3.40.50.10540">
    <property type="entry name" value="Crotonobetainyl-coa:carnitine coa-transferase, domain 1"/>
    <property type="match status" value="1"/>
</dbReference>
<dbReference type="InterPro" id="IPR023606">
    <property type="entry name" value="CoA-Trfase_III_dom_1_sf"/>
</dbReference>
<dbReference type="SUPFAM" id="SSF89796">
    <property type="entry name" value="CoA-transferase family III (CaiB/BaiF)"/>
    <property type="match status" value="1"/>
</dbReference>
<dbReference type="Gene3D" id="3.30.1540.10">
    <property type="entry name" value="formyl-coa transferase, domain 3"/>
    <property type="match status" value="1"/>
</dbReference>
<dbReference type="InterPro" id="IPR044855">
    <property type="entry name" value="CoA-Trfase_III_dom3_sf"/>
</dbReference>
<dbReference type="InterPro" id="IPR003673">
    <property type="entry name" value="CoA-Trfase_fam_III"/>
</dbReference>
<dbReference type="OrthoDB" id="5294844at2"/>
<comment type="caution">
    <text evidence="1">The sequence shown here is derived from an EMBL/GenBank/DDBJ whole genome shotgun (WGS) entry which is preliminary data.</text>
</comment>
<evidence type="ECO:0000313" key="1">
    <source>
        <dbReference type="EMBL" id="MBB5423505.1"/>
    </source>
</evidence>
<dbReference type="RefSeq" id="WP_026228811.1">
    <property type="nucleotide sequence ID" value="NZ_JACHDD010000003.1"/>
</dbReference>
<dbReference type="InterPro" id="IPR050509">
    <property type="entry name" value="CoA-transferase_III"/>
</dbReference>